<dbReference type="PANTHER" id="PTHR43391:SF14">
    <property type="entry name" value="DEHYDROGENASE_REDUCTASE SDR FAMILY PROTEIN 7-LIKE"/>
    <property type="match status" value="1"/>
</dbReference>
<evidence type="ECO:0000313" key="4">
    <source>
        <dbReference type="EMBL" id="ABM60804.1"/>
    </source>
</evidence>
<dbReference type="Pfam" id="PF00106">
    <property type="entry name" value="adh_short"/>
    <property type="match status" value="1"/>
</dbReference>
<dbReference type="eggNOG" id="COG1028">
    <property type="taxonomic scope" value="Bacteria"/>
</dbReference>
<evidence type="ECO:0000256" key="3">
    <source>
        <dbReference type="ARBA" id="ARBA00023002"/>
    </source>
</evidence>
<dbReference type="GO" id="GO:0005829">
    <property type="term" value="C:cytosol"/>
    <property type="evidence" value="ECO:0007669"/>
    <property type="project" value="TreeGrafter"/>
</dbReference>
<dbReference type="Gene3D" id="3.40.50.720">
    <property type="entry name" value="NAD(P)-binding Rossmann-like Domain"/>
    <property type="match status" value="1"/>
</dbReference>
<dbReference type="InterPro" id="IPR020904">
    <property type="entry name" value="Sc_DH/Rdtase_CS"/>
</dbReference>
<dbReference type="InterPro" id="IPR036291">
    <property type="entry name" value="NAD(P)-bd_dom_sf"/>
</dbReference>
<comment type="similarity">
    <text evidence="1">Belongs to the short-chain dehydrogenases/reductases (SDR) family.</text>
</comment>
<dbReference type="STRING" id="349124.Hhal_0009"/>
<evidence type="ECO:0000313" key="5">
    <source>
        <dbReference type="Proteomes" id="UP000000647"/>
    </source>
</evidence>
<dbReference type="PROSITE" id="PS00061">
    <property type="entry name" value="ADH_SHORT"/>
    <property type="match status" value="1"/>
</dbReference>
<organism evidence="4 5">
    <name type="scientific">Halorhodospira halophila (strain DSM 244 / SL1)</name>
    <name type="common">Ectothiorhodospira halophila (strain DSM 244 / SL1)</name>
    <dbReference type="NCBI Taxonomy" id="349124"/>
    <lineage>
        <taxon>Bacteria</taxon>
        <taxon>Pseudomonadati</taxon>
        <taxon>Pseudomonadota</taxon>
        <taxon>Gammaproteobacteria</taxon>
        <taxon>Chromatiales</taxon>
        <taxon>Ectothiorhodospiraceae</taxon>
        <taxon>Halorhodospira</taxon>
    </lineage>
</organism>
<sequence>MRWHENELVVVTGGGSGLGRALVRGLARDGAQVLTVGRRPEALAETATADSDRIRTLSADIAHADERGHIIEAAQGYTVRAVIHNAGLLDPVGPLKDVDLDAWRKAMAVNVEAPVFLSQGLLPLMEPGSRILHISSGAAHKPSMGWGAYCTSKAALFMVYQIYREELWREGILVGSVRPGVVDTPMQDHIRTQTPERFPAVDRFIKLKQNGQLHSPEDAADFILWALLETGDKQFIEHEWNIADEEHAQRWRETRQV</sequence>
<reference evidence="5" key="1">
    <citation type="submission" date="2006-12" db="EMBL/GenBank/DDBJ databases">
        <title>Complete sequence of Halorhodospira halophila SL1.</title>
        <authorList>
            <consortium name="US DOE Joint Genome Institute"/>
            <person name="Copeland A."/>
            <person name="Lucas S."/>
            <person name="Lapidus A."/>
            <person name="Barry K."/>
            <person name="Detter J.C."/>
            <person name="Glavina del Rio T."/>
            <person name="Hammon N."/>
            <person name="Israni S."/>
            <person name="Dalin E."/>
            <person name="Tice H."/>
            <person name="Pitluck S."/>
            <person name="Saunders E."/>
            <person name="Brettin T."/>
            <person name="Bruce D."/>
            <person name="Han C."/>
            <person name="Tapia R."/>
            <person name="Schmutz J."/>
            <person name="Larimer F."/>
            <person name="Land M."/>
            <person name="Hauser L."/>
            <person name="Kyrpides N."/>
            <person name="Mikhailova N."/>
            <person name="Hoff W."/>
            <person name="Richardson P."/>
        </authorList>
    </citation>
    <scope>NUCLEOTIDE SEQUENCE [LARGE SCALE GENOMIC DNA]</scope>
    <source>
        <strain evidence="5">DSM 244 / SL1</strain>
    </source>
</reference>
<proteinExistence type="inferred from homology"/>
<dbReference type="OrthoDB" id="9794387at2"/>
<evidence type="ECO:0000256" key="1">
    <source>
        <dbReference type="ARBA" id="ARBA00006484"/>
    </source>
</evidence>
<dbReference type="PANTHER" id="PTHR43391">
    <property type="entry name" value="RETINOL DEHYDROGENASE-RELATED"/>
    <property type="match status" value="1"/>
</dbReference>
<evidence type="ECO:0000256" key="2">
    <source>
        <dbReference type="ARBA" id="ARBA00022857"/>
    </source>
</evidence>
<gene>
    <name evidence="4" type="ordered locus">Hhal_0009</name>
</gene>
<reference evidence="4 5" key="2">
    <citation type="journal article" date="2013" name="Stand. Genomic Sci.">
        <title>Complete genome sequence of Halorhodospira halophila SL1.</title>
        <authorList>
            <person name="Challacombe J.F."/>
            <person name="Majid S."/>
            <person name="Deole R."/>
            <person name="Brettin T.S."/>
            <person name="Bruce D."/>
            <person name="Delano S.F."/>
            <person name="Detter J.C."/>
            <person name="Gleasner C.D."/>
            <person name="Han C.S."/>
            <person name="Misra M."/>
            <person name="Reitenga K.G."/>
            <person name="Mikhailova N."/>
            <person name="Woyke T."/>
            <person name="Pitluck S."/>
            <person name="Nolan M."/>
            <person name="Land M.L."/>
            <person name="Saunders E."/>
            <person name="Tapia R."/>
            <person name="Lapidus A."/>
            <person name="Ivanova N."/>
            <person name="Hoff W.D."/>
        </authorList>
    </citation>
    <scope>NUCLEOTIDE SEQUENCE [LARGE SCALE GENOMIC DNA]</scope>
    <source>
        <strain evidence="5">DSM 244 / SL1</strain>
    </source>
</reference>
<protein>
    <submittedName>
        <fullName evidence="4">Short-chain dehydrogenase/reductase SDR</fullName>
    </submittedName>
</protein>
<dbReference type="SUPFAM" id="SSF51735">
    <property type="entry name" value="NAD(P)-binding Rossmann-fold domains"/>
    <property type="match status" value="1"/>
</dbReference>
<dbReference type="Proteomes" id="UP000000647">
    <property type="component" value="Chromosome"/>
</dbReference>
<dbReference type="InterPro" id="IPR002347">
    <property type="entry name" value="SDR_fam"/>
</dbReference>
<dbReference type="PRINTS" id="PR00081">
    <property type="entry name" value="GDHRDH"/>
</dbReference>
<dbReference type="EMBL" id="CP000544">
    <property type="protein sequence ID" value="ABM60804.1"/>
    <property type="molecule type" value="Genomic_DNA"/>
</dbReference>
<dbReference type="KEGG" id="hha:Hhal_0009"/>
<dbReference type="GO" id="GO:0016491">
    <property type="term" value="F:oxidoreductase activity"/>
    <property type="evidence" value="ECO:0007669"/>
    <property type="project" value="UniProtKB-KW"/>
</dbReference>
<keyword evidence="3" id="KW-0560">Oxidoreductase</keyword>
<keyword evidence="5" id="KW-1185">Reference proteome</keyword>
<keyword evidence="2" id="KW-0521">NADP</keyword>
<dbReference type="AlphaFoldDB" id="A1WSZ2"/>
<name>A1WSZ2_HALHL</name>
<dbReference type="HOGENOM" id="CLU_010194_2_11_6"/>
<accession>A1WSZ2</accession>
<dbReference type="RefSeq" id="WP_011812827.1">
    <property type="nucleotide sequence ID" value="NC_008789.1"/>
</dbReference>